<name>A0AAD9STV8_9HELO</name>
<gene>
    <name evidence="2" type="ORF">QTJ16_006483</name>
</gene>
<dbReference type="AlphaFoldDB" id="A0AAD9STV8"/>
<dbReference type="EMBL" id="JAUBYV010000010">
    <property type="protein sequence ID" value="KAK2624533.1"/>
    <property type="molecule type" value="Genomic_DNA"/>
</dbReference>
<feature type="compositionally biased region" description="Basic residues" evidence="1">
    <location>
        <begin position="416"/>
        <end position="428"/>
    </location>
</feature>
<reference evidence="2" key="1">
    <citation type="submission" date="2023-06" db="EMBL/GenBank/DDBJ databases">
        <title>Draft genome of Marssonina rosae.</title>
        <authorList>
            <person name="Cheng Q."/>
        </authorList>
    </citation>
    <scope>NUCLEOTIDE SEQUENCE</scope>
    <source>
        <strain evidence="2">R4</strain>
    </source>
</reference>
<accession>A0AAD9STV8</accession>
<protein>
    <submittedName>
        <fullName evidence="2">Uncharacterized protein</fullName>
    </submittedName>
</protein>
<dbReference type="Proteomes" id="UP001285354">
    <property type="component" value="Unassembled WGS sequence"/>
</dbReference>
<evidence type="ECO:0000313" key="2">
    <source>
        <dbReference type="EMBL" id="KAK2624533.1"/>
    </source>
</evidence>
<feature type="compositionally biased region" description="Basic and acidic residues" evidence="1">
    <location>
        <begin position="367"/>
        <end position="380"/>
    </location>
</feature>
<organism evidence="2 3">
    <name type="scientific">Diplocarpon rosae</name>
    <dbReference type="NCBI Taxonomy" id="946125"/>
    <lineage>
        <taxon>Eukaryota</taxon>
        <taxon>Fungi</taxon>
        <taxon>Dikarya</taxon>
        <taxon>Ascomycota</taxon>
        <taxon>Pezizomycotina</taxon>
        <taxon>Leotiomycetes</taxon>
        <taxon>Helotiales</taxon>
        <taxon>Drepanopezizaceae</taxon>
        <taxon>Diplocarpon</taxon>
    </lineage>
</organism>
<comment type="caution">
    <text evidence="2">The sequence shown here is derived from an EMBL/GenBank/DDBJ whole genome shotgun (WGS) entry which is preliminary data.</text>
</comment>
<keyword evidence="3" id="KW-1185">Reference proteome</keyword>
<evidence type="ECO:0000313" key="3">
    <source>
        <dbReference type="Proteomes" id="UP001285354"/>
    </source>
</evidence>
<feature type="compositionally biased region" description="Polar residues" evidence="1">
    <location>
        <begin position="471"/>
        <end position="488"/>
    </location>
</feature>
<sequence>MGPRYKTSGSFDAYLPGQNVSPYLSQHSQAQQHDYSHDAFVQPQQGGQDDPFRTRDPLQQPRNSLAYPHSEYRMRSIQGQDIKNGSGDNALDRRNIGTVCEEDHRYRVTNYQPDDNDKDAVGEAQVEDGRQDLYQHANRATANSSPVKSIYQSNTRYDVPHYRPLLTSPVDYQNAANKRIEQEVTAVMAADGYINTSPCPEDMPRLAALVFDAITCTDPTVIEDKRNKNGKDAQAVVRLKTGFYEPAVIELAAWSIIATTQTASLGVSLIEPHHKGKFEGTDVHQTFFDRLDAIIVTLACSKAACKQILDATFLNRLVNAPHSELKLKMGNSIINGRRNVQNSTGRAVKALWGDDEAIARLIRTKQEDAEKEAKLKRDPDFETGATVKPSAGAGAAFKTPSRSNKRGMTGGAGSAAKRHSASSKRLLKLKQEHVNEDEAEEDYEFETPSMPSRRPVIAGRSQAARNDRILSMTSNTTIDPQLNASPRSLDTRPSPASAPAGDLNLSYRLHLCNFLGVGSSHAYQLSLEELRLYAFAYNSDTLSQAWYHHSFTHGESGHGNRIELFTKNGTAQLMPMAQFSQLGHLSALALERGDIDTGGVVINEVVDSHRFESRNLDVLTRQTMGLIQNPFGFFNSSPPPQANTGACAFFHTPPTS</sequence>
<feature type="region of interest" description="Disordered" evidence="1">
    <location>
        <begin position="367"/>
        <end position="498"/>
    </location>
</feature>
<feature type="region of interest" description="Disordered" evidence="1">
    <location>
        <begin position="41"/>
        <end position="72"/>
    </location>
</feature>
<proteinExistence type="predicted"/>
<evidence type="ECO:0000256" key="1">
    <source>
        <dbReference type="SAM" id="MobiDB-lite"/>
    </source>
</evidence>